<dbReference type="EMBL" id="JAEPQZ010000004">
    <property type="protein sequence ID" value="KAG2182463.1"/>
    <property type="molecule type" value="Genomic_DNA"/>
</dbReference>
<dbReference type="AlphaFoldDB" id="A0A8H7PYA4"/>
<dbReference type="GO" id="GO:0004222">
    <property type="term" value="F:metalloendopeptidase activity"/>
    <property type="evidence" value="ECO:0007669"/>
    <property type="project" value="TreeGrafter"/>
</dbReference>
<dbReference type="Pfam" id="PF08367">
    <property type="entry name" value="M16C_assoc"/>
    <property type="match status" value="1"/>
</dbReference>
<keyword evidence="13" id="KW-0496">Mitochondrion</keyword>
<evidence type="ECO:0000256" key="9">
    <source>
        <dbReference type="ARBA" id="ARBA00022801"/>
    </source>
</evidence>
<protein>
    <recommendedName>
        <fullName evidence="6">Presequence protease, mitochondrial</fullName>
    </recommendedName>
    <alternativeName>
        <fullName evidence="14">Pitrilysin metalloproteinase</fullName>
    </alternativeName>
</protein>
<dbReference type="InterPro" id="IPR011249">
    <property type="entry name" value="Metalloenz_LuxS/M16"/>
</dbReference>
<dbReference type="GO" id="GO:0005759">
    <property type="term" value="C:mitochondrial matrix"/>
    <property type="evidence" value="ECO:0007669"/>
    <property type="project" value="UniProtKB-SubCell"/>
</dbReference>
<dbReference type="InterPro" id="IPR007863">
    <property type="entry name" value="Peptidase_M16_C"/>
</dbReference>
<evidence type="ECO:0000256" key="11">
    <source>
        <dbReference type="ARBA" id="ARBA00022946"/>
    </source>
</evidence>
<evidence type="ECO:0000256" key="12">
    <source>
        <dbReference type="ARBA" id="ARBA00023049"/>
    </source>
</evidence>
<feature type="domain" description="Peptidase M16C associated" evidence="17">
    <location>
        <begin position="493"/>
        <end position="744"/>
    </location>
</feature>
<comment type="similarity">
    <text evidence="4">Belongs to the peptidase M16 family. PreP subfamily.</text>
</comment>
<keyword evidence="8" id="KW-0479">Metal-binding</keyword>
<evidence type="ECO:0000256" key="15">
    <source>
        <dbReference type="ARBA" id="ARBA00045897"/>
    </source>
</evidence>
<evidence type="ECO:0000256" key="16">
    <source>
        <dbReference type="SAM" id="MobiDB-lite"/>
    </source>
</evidence>
<dbReference type="SMART" id="SM01264">
    <property type="entry name" value="M16C_associated"/>
    <property type="match status" value="1"/>
</dbReference>
<dbReference type="FunFam" id="3.30.830.10:FF:000009">
    <property type="entry name" value="Presequence protease, mitochondrial"/>
    <property type="match status" value="1"/>
</dbReference>
<dbReference type="Proteomes" id="UP000654370">
    <property type="component" value="Unassembled WGS sequence"/>
</dbReference>
<dbReference type="InterPro" id="IPR013578">
    <property type="entry name" value="Peptidase_M16C_assoc"/>
</dbReference>
<comment type="caution">
    <text evidence="18">The sequence shown here is derived from an EMBL/GenBank/DDBJ whole genome shotgun (WGS) entry which is preliminary data.</text>
</comment>
<feature type="region of interest" description="Disordered" evidence="16">
    <location>
        <begin position="999"/>
        <end position="1019"/>
    </location>
</feature>
<accession>A0A8H7PYA4</accession>
<keyword evidence="11" id="KW-0809">Transit peptide</keyword>
<dbReference type="Pfam" id="PF05193">
    <property type="entry name" value="Peptidase_M16_C"/>
    <property type="match status" value="1"/>
</dbReference>
<keyword evidence="12" id="KW-0482">Metalloprotease</keyword>
<comment type="function">
    <text evidence="15">Degrades mitochondrial transit peptides after their cleavage in the intermembrane space or in the matrix, and presequence peptides; clearance of these peptides is required to keep the presequence processing machinery running. Preferentially cleaves the N-terminal side of paired basic amino acid residues. Also degrades other unstructured peptides. May function as an ATP-dependent peptidase as opposed to a metalloendopeptidase.</text>
</comment>
<dbReference type="PANTHER" id="PTHR43016:SF13">
    <property type="entry name" value="PRESEQUENCE PROTEASE, MITOCHONDRIAL"/>
    <property type="match status" value="1"/>
</dbReference>
<keyword evidence="19" id="KW-1185">Reference proteome</keyword>
<reference evidence="18" key="1">
    <citation type="submission" date="2020-12" db="EMBL/GenBank/DDBJ databases">
        <title>Metabolic potential, ecology and presence of endohyphal bacteria is reflected in genomic diversity of Mucoromycotina.</title>
        <authorList>
            <person name="Muszewska A."/>
            <person name="Okrasinska A."/>
            <person name="Steczkiewicz K."/>
            <person name="Drgas O."/>
            <person name="Orlowska M."/>
            <person name="Perlinska-Lenart U."/>
            <person name="Aleksandrzak-Piekarczyk T."/>
            <person name="Szatraj K."/>
            <person name="Zielenkiewicz U."/>
            <person name="Pilsyk S."/>
            <person name="Malc E."/>
            <person name="Mieczkowski P."/>
            <person name="Kruszewska J.S."/>
            <person name="Biernat P."/>
            <person name="Pawlowska J."/>
        </authorList>
    </citation>
    <scope>NUCLEOTIDE SEQUENCE</scope>
    <source>
        <strain evidence="18">WA0000067209</strain>
    </source>
</reference>
<keyword evidence="9" id="KW-0378">Hydrolase</keyword>
<gene>
    <name evidence="18" type="ORF">INT43_007393</name>
</gene>
<evidence type="ECO:0000256" key="14">
    <source>
        <dbReference type="ARBA" id="ARBA00034552"/>
    </source>
</evidence>
<dbReference type="GO" id="GO:0005758">
    <property type="term" value="C:mitochondrial intermembrane space"/>
    <property type="evidence" value="ECO:0007669"/>
    <property type="project" value="UniProtKB-SubCell"/>
</dbReference>
<organism evidence="18 19">
    <name type="scientific">Mortierella isabellina</name>
    <name type="common">Filamentous fungus</name>
    <name type="synonym">Umbelopsis isabellina</name>
    <dbReference type="NCBI Taxonomy" id="91625"/>
    <lineage>
        <taxon>Eukaryota</taxon>
        <taxon>Fungi</taxon>
        <taxon>Fungi incertae sedis</taxon>
        <taxon>Mucoromycota</taxon>
        <taxon>Mucoromycotina</taxon>
        <taxon>Umbelopsidomycetes</taxon>
        <taxon>Umbelopsidales</taxon>
        <taxon>Umbelopsidaceae</taxon>
        <taxon>Umbelopsis</taxon>
    </lineage>
</organism>
<evidence type="ECO:0000259" key="17">
    <source>
        <dbReference type="SMART" id="SM01264"/>
    </source>
</evidence>
<comment type="cofactor">
    <cofactor evidence="1">
        <name>Zn(2+)</name>
        <dbReference type="ChEBI" id="CHEBI:29105"/>
    </cofactor>
</comment>
<evidence type="ECO:0000256" key="1">
    <source>
        <dbReference type="ARBA" id="ARBA00001947"/>
    </source>
</evidence>
<evidence type="ECO:0000256" key="7">
    <source>
        <dbReference type="ARBA" id="ARBA00022670"/>
    </source>
</evidence>
<keyword evidence="7" id="KW-0645">Protease</keyword>
<comment type="subunit">
    <text evidence="5">Monomer and homodimer; homodimerization is induced by binding of the substrate.</text>
</comment>
<dbReference type="Pfam" id="PF22516">
    <property type="entry name" value="PreP_C"/>
    <property type="match status" value="1"/>
</dbReference>
<proteinExistence type="inferred from homology"/>
<name>A0A8H7PYA4_MORIS</name>
<dbReference type="PANTHER" id="PTHR43016">
    <property type="entry name" value="PRESEQUENCE PROTEASE"/>
    <property type="match status" value="1"/>
</dbReference>
<evidence type="ECO:0000256" key="6">
    <source>
        <dbReference type="ARBA" id="ARBA00020167"/>
    </source>
</evidence>
<evidence type="ECO:0000256" key="4">
    <source>
        <dbReference type="ARBA" id="ARBA00007575"/>
    </source>
</evidence>
<dbReference type="GO" id="GO:0046872">
    <property type="term" value="F:metal ion binding"/>
    <property type="evidence" value="ECO:0007669"/>
    <property type="project" value="UniProtKB-KW"/>
</dbReference>
<dbReference type="GO" id="GO:0016485">
    <property type="term" value="P:protein processing"/>
    <property type="evidence" value="ECO:0007669"/>
    <property type="project" value="TreeGrafter"/>
</dbReference>
<comment type="subcellular location">
    <subcellularLocation>
        <location evidence="3">Mitochondrion intermembrane space</location>
    </subcellularLocation>
    <subcellularLocation>
        <location evidence="2">Mitochondrion matrix</location>
    </subcellularLocation>
</comment>
<dbReference type="Gene3D" id="3.30.830.10">
    <property type="entry name" value="Metalloenzyme, LuxS/M16 peptidase-like"/>
    <property type="match status" value="4"/>
</dbReference>
<evidence type="ECO:0000256" key="10">
    <source>
        <dbReference type="ARBA" id="ARBA00022833"/>
    </source>
</evidence>
<evidence type="ECO:0000256" key="3">
    <source>
        <dbReference type="ARBA" id="ARBA00004569"/>
    </source>
</evidence>
<evidence type="ECO:0000256" key="5">
    <source>
        <dbReference type="ARBA" id="ARBA00011853"/>
    </source>
</evidence>
<evidence type="ECO:0000256" key="2">
    <source>
        <dbReference type="ARBA" id="ARBA00004305"/>
    </source>
</evidence>
<evidence type="ECO:0000313" key="18">
    <source>
        <dbReference type="EMBL" id="KAG2182463.1"/>
    </source>
</evidence>
<dbReference type="FunFam" id="3.30.830.10:FF:000013">
    <property type="entry name" value="Mitochondrial presequence protease"/>
    <property type="match status" value="1"/>
</dbReference>
<keyword evidence="10" id="KW-0862">Zinc</keyword>
<dbReference type="InterPro" id="IPR055130">
    <property type="entry name" value="PreP_C"/>
</dbReference>
<dbReference type="FunFam" id="3.30.830.10:FF:000011">
    <property type="entry name" value="Presequence protease, mitochondrial"/>
    <property type="match status" value="1"/>
</dbReference>
<evidence type="ECO:0000313" key="19">
    <source>
        <dbReference type="Proteomes" id="UP000654370"/>
    </source>
</evidence>
<dbReference type="OrthoDB" id="10250783at2759"/>
<dbReference type="SUPFAM" id="SSF63411">
    <property type="entry name" value="LuxS/MPP-like metallohydrolase"/>
    <property type="match status" value="4"/>
</dbReference>
<evidence type="ECO:0000256" key="13">
    <source>
        <dbReference type="ARBA" id="ARBA00023128"/>
    </source>
</evidence>
<sequence length="1019" mass="114155">MLSQCNLAARSVARTAGFRQVFRRAYSKSVVLKPGDQLQGYKVTETRTVPELQLTAIQLQHEKTGAQHLHVERDDTNNVFAVGFSTPVSDSTGVPHILEHTTLCGSQKYPVRDPFFKMLNRSLATFMNAFTASDYTIYPFASANAVDYANLRDVYMDAAFFPHLRKLDFKQEGWRLEHEDPKDKSSPIVFKGVVYNEMKGQMSDSSYLFYQRAQQHMFPGTTYENVSGGDPKNITDLTHEGLLNFQKTFYHPSNARFYTYGNLPLEEHLAAIDAQIRGFDHIDVPQVNKLAVPWNSPREFKLPCAADPFGNSDKQAKLSLSYLANNSTDVFETFAMRLLSYLMLDGHASPMYKALIESGLGAEFSANTGYDSSTMQSCFSVGLQGIKSDDIDKIKSTIQDVFEKAHQEGFDSNRVEAALHQMELSRKHKTANFGLNIMHGVSSGWFNGTNPADLLEINTYIDRLRKELAEGNFFESRIEKYLLNNKHKLTFVMEPSAQYSTELLEEEQSRLADKVKTLSEEDKQEIEERGLELLKNQDKTEDLSCLPTLNLSDIPVKGKRTPLEHTSVGETPVQWRTAATNGITYFRAISTSSGIPPELRIYLPLFCDVQLQALTSLGTKSKDMAVIDEEIRLFTGGLRASTLISTSHSDLEHIEEGIALTGNCLDRNLDKMYDILSTLVHETNFDDVNKLRTLIAMNAASMVNIVAEHGHMYARQYASSTLTPAMSHAEVYGGMTQVDFMNKLANTEDLSDVVSKLKMISELVLKQPTMRVAITCDEEVVAKNEQILTKFLSSLSKDSISLPSEPAVFVPQYGKTLFPLPYSVNFTSKVLRGVPYTHADGAKLQVVSSLMTSHFLHREIREKNGAYGGGAQYAGLNGLFSFYSYRDPKSLETIDTYSKAIDWIAKRKFSEQEMTEAKLSIFQGVDAPISVSKEGLLQFTDGISDDLRQRRREQLLNVTEDDVKYAAHKYLAEADVKQHYSLALLGEKNDKITSAQGWDVRSWGEATPSSTGSEPEVAK</sequence>
<evidence type="ECO:0000256" key="8">
    <source>
        <dbReference type="ARBA" id="ARBA00022723"/>
    </source>
</evidence>